<evidence type="ECO:0000313" key="2">
    <source>
        <dbReference type="EMBL" id="MEQ4484284.1"/>
    </source>
</evidence>
<proteinExistence type="predicted"/>
<comment type="caution">
    <text evidence="2">The sequence shown here is derived from an EMBL/GenBank/DDBJ whole genome shotgun (WGS) entry which is preliminary data.</text>
</comment>
<protein>
    <submittedName>
        <fullName evidence="2">IS1595 family transposase</fullName>
    </submittedName>
</protein>
<dbReference type="EMBL" id="JASKHM010000010">
    <property type="protein sequence ID" value="MEQ4484284.1"/>
    <property type="molecule type" value="Genomic_DNA"/>
</dbReference>
<dbReference type="Pfam" id="PF12760">
    <property type="entry name" value="Zn_ribbon_IS1595"/>
    <property type="match status" value="1"/>
</dbReference>
<gene>
    <name evidence="2" type="ORF">QJS35_17950</name>
</gene>
<feature type="domain" description="Transposase zinc-ribbon" evidence="1">
    <location>
        <begin position="15"/>
        <end position="61"/>
    </location>
</feature>
<dbReference type="RefSeq" id="WP_232186664.1">
    <property type="nucleotide sequence ID" value="NZ_JAIOAP010000009.1"/>
</dbReference>
<accession>A0ABV1KW47</accession>
<dbReference type="Proteomes" id="UP001493487">
    <property type="component" value="Unassembled WGS sequence"/>
</dbReference>
<name>A0ABV1KW47_9BACL</name>
<reference evidence="2 3" key="1">
    <citation type="journal article" date="2023" name="Genome Announc.">
        <title>Pan-Genome Analyses of the Genus Cohnella and Proposal of the Novel Species Cohnella silvisoli sp. nov., Isolated from Forest Soil.</title>
        <authorList>
            <person name="Wang C."/>
            <person name="Mao L."/>
            <person name="Bao G."/>
            <person name="Zhu H."/>
        </authorList>
    </citation>
    <scope>NUCLEOTIDE SEQUENCE [LARGE SCALE GENOMIC DNA]</scope>
    <source>
        <strain evidence="2 3">NL03-T5-1</strain>
    </source>
</reference>
<evidence type="ECO:0000259" key="1">
    <source>
        <dbReference type="Pfam" id="PF12760"/>
    </source>
</evidence>
<organism evidence="2 3">
    <name type="scientific">Cohnella silvisoli</name>
    <dbReference type="NCBI Taxonomy" id="2873699"/>
    <lineage>
        <taxon>Bacteria</taxon>
        <taxon>Bacillati</taxon>
        <taxon>Bacillota</taxon>
        <taxon>Bacilli</taxon>
        <taxon>Bacillales</taxon>
        <taxon>Paenibacillaceae</taxon>
        <taxon>Cohnella</taxon>
    </lineage>
</organism>
<dbReference type="InterPro" id="IPR024442">
    <property type="entry name" value="Transposase_Zn_ribbon"/>
</dbReference>
<sequence length="307" mass="34841">MENVSFEAFCDQYATEADCISALFAAKWPDGFRCPRCGHSQAYLIHTRRLPLYECRACKAQPSLTSGTVMERTRTPLRLWFQAIYLHARPDGINALQLSQVISVTYKTAWLICHKLRYAMSQAEAEVLLSGLVKVTDAVLYPRIPLASGEWQKKEQALLAGVSEAEDGEKTHIKIKWFDKKTLPDRRTSPDVAPFIAQFVVPAAKTIMARRHDKKENRILGHPLRGVCGAAGWWLSWKFGGIGPKHLQVYLDHYCYMYNRKGKAICQILLQDCATRSTITYPELIATTNRRSYRLPRTAVQNHVIAS</sequence>
<keyword evidence="3" id="KW-1185">Reference proteome</keyword>
<evidence type="ECO:0000313" key="3">
    <source>
        <dbReference type="Proteomes" id="UP001493487"/>
    </source>
</evidence>